<evidence type="ECO:0000256" key="1">
    <source>
        <dbReference type="ARBA" id="ARBA00001966"/>
    </source>
</evidence>
<dbReference type="GO" id="GO:0043365">
    <property type="term" value="F:[formate-C-acetyltransferase]-activating enzyme activity"/>
    <property type="evidence" value="ECO:0007669"/>
    <property type="project" value="InterPro"/>
</dbReference>
<dbReference type="SUPFAM" id="SSF102114">
    <property type="entry name" value="Radical SAM enzymes"/>
    <property type="match status" value="1"/>
</dbReference>
<dbReference type="NCBIfam" id="TIGR02491">
    <property type="entry name" value="NrdG"/>
    <property type="match status" value="1"/>
</dbReference>
<protein>
    <submittedName>
        <fullName evidence="8">4Fe-4S single cluster domain protein</fullName>
    </submittedName>
</protein>
<dbReference type="PIRSF" id="PIRSF000368">
    <property type="entry name" value="NrdG"/>
    <property type="match status" value="1"/>
</dbReference>
<keyword evidence="2" id="KW-0004">4Fe-4S</keyword>
<reference evidence="8" key="1">
    <citation type="journal article" date="2021" name="Proc. Natl. Acad. Sci. U.S.A.">
        <title>A Catalog of Tens of Thousands of Viruses from Human Metagenomes Reveals Hidden Associations with Chronic Diseases.</title>
        <authorList>
            <person name="Tisza M.J."/>
            <person name="Buck C.B."/>
        </authorList>
    </citation>
    <scope>NUCLEOTIDE SEQUENCE</scope>
    <source>
        <strain evidence="8">CtxMM9</strain>
    </source>
</reference>
<dbReference type="GO" id="GO:0051539">
    <property type="term" value="F:4 iron, 4 sulfur cluster binding"/>
    <property type="evidence" value="ECO:0007669"/>
    <property type="project" value="UniProtKB-KW"/>
</dbReference>
<dbReference type="InterPro" id="IPR034457">
    <property type="entry name" value="Organic_radical-activating"/>
</dbReference>
<evidence type="ECO:0000313" key="8">
    <source>
        <dbReference type="EMBL" id="DAF58688.1"/>
    </source>
</evidence>
<sequence length="161" mass="18507">MRYTKIKWNDIANAPGVSVSFFTQGCPHHCPGCFNPETWDFNGGKEFKPELLDTIVEKLNENGIHRNLCILGGEPLCRDNLFLTRLLVSTVKEKSPHTKIYVWTGYIYEHLLENPSPHLRDILNNIDCLIDGPYIESLKDINLELRGSSNQRIIKFAHEKK</sequence>
<dbReference type="EMBL" id="BK032759">
    <property type="protein sequence ID" value="DAF58688.1"/>
    <property type="molecule type" value="Genomic_DNA"/>
</dbReference>
<dbReference type="PANTHER" id="PTHR30352">
    <property type="entry name" value="PYRUVATE FORMATE-LYASE-ACTIVATING ENZYME"/>
    <property type="match status" value="1"/>
</dbReference>
<dbReference type="SFLD" id="SFLDS00029">
    <property type="entry name" value="Radical_SAM"/>
    <property type="match status" value="1"/>
</dbReference>
<comment type="cofactor">
    <cofactor evidence="1">
        <name>[4Fe-4S] cluster</name>
        <dbReference type="ChEBI" id="CHEBI:49883"/>
    </cofactor>
</comment>
<dbReference type="InterPro" id="IPR012837">
    <property type="entry name" value="NrdG"/>
</dbReference>
<keyword evidence="3" id="KW-0949">S-adenosyl-L-methionine</keyword>
<dbReference type="InterPro" id="IPR013785">
    <property type="entry name" value="Aldolase_TIM"/>
</dbReference>
<dbReference type="Gene3D" id="3.20.20.70">
    <property type="entry name" value="Aldolase class I"/>
    <property type="match status" value="1"/>
</dbReference>
<dbReference type="CDD" id="cd01335">
    <property type="entry name" value="Radical_SAM"/>
    <property type="match status" value="1"/>
</dbReference>
<evidence type="ECO:0000259" key="7">
    <source>
        <dbReference type="PROSITE" id="PS51918"/>
    </source>
</evidence>
<dbReference type="GO" id="GO:0004748">
    <property type="term" value="F:ribonucleoside-diphosphate reductase activity, thioredoxin disulfide as acceptor"/>
    <property type="evidence" value="ECO:0007669"/>
    <property type="project" value="TreeGrafter"/>
</dbReference>
<dbReference type="InterPro" id="IPR007197">
    <property type="entry name" value="rSAM"/>
</dbReference>
<dbReference type="SFLD" id="SFLDG01066">
    <property type="entry name" value="organic_radical-activating_enz"/>
    <property type="match status" value="1"/>
</dbReference>
<dbReference type="InterPro" id="IPR058240">
    <property type="entry name" value="rSAM_sf"/>
</dbReference>
<keyword evidence="5" id="KW-0408">Iron</keyword>
<dbReference type="PROSITE" id="PS51257">
    <property type="entry name" value="PROKAR_LIPOPROTEIN"/>
    <property type="match status" value="1"/>
</dbReference>
<dbReference type="Pfam" id="PF13353">
    <property type="entry name" value="Fer4_12"/>
    <property type="match status" value="1"/>
</dbReference>
<evidence type="ECO:0000256" key="5">
    <source>
        <dbReference type="ARBA" id="ARBA00023004"/>
    </source>
</evidence>
<dbReference type="SFLD" id="SFLDG01063">
    <property type="entry name" value="activating_enzymes__group_1"/>
    <property type="match status" value="1"/>
</dbReference>
<keyword evidence="6" id="KW-0411">Iron-sulfur</keyword>
<name>A0A8S5T6E7_9CAUD</name>
<dbReference type="SFLD" id="SFLDF00299">
    <property type="entry name" value="anaerobic_ribonucleoside-triph"/>
    <property type="match status" value="1"/>
</dbReference>
<evidence type="ECO:0000256" key="6">
    <source>
        <dbReference type="ARBA" id="ARBA00023014"/>
    </source>
</evidence>
<evidence type="ECO:0000256" key="2">
    <source>
        <dbReference type="ARBA" id="ARBA00022485"/>
    </source>
</evidence>
<dbReference type="PANTHER" id="PTHR30352:SF2">
    <property type="entry name" value="ANAEROBIC RIBONUCLEOSIDE-TRIPHOSPHATE REDUCTASE-ACTIVATING PROTEIN"/>
    <property type="match status" value="1"/>
</dbReference>
<evidence type="ECO:0000256" key="4">
    <source>
        <dbReference type="ARBA" id="ARBA00022723"/>
    </source>
</evidence>
<proteinExistence type="predicted"/>
<feature type="domain" description="Radical SAM core" evidence="7">
    <location>
        <begin position="11"/>
        <end position="161"/>
    </location>
</feature>
<dbReference type="PROSITE" id="PS51918">
    <property type="entry name" value="RADICAL_SAM"/>
    <property type="match status" value="1"/>
</dbReference>
<keyword evidence="4" id="KW-0479">Metal-binding</keyword>
<accession>A0A8S5T6E7</accession>
<organism evidence="8">
    <name type="scientific">Siphoviridae sp. ctxMM9</name>
    <dbReference type="NCBI Taxonomy" id="2827973"/>
    <lineage>
        <taxon>Viruses</taxon>
        <taxon>Duplodnaviria</taxon>
        <taxon>Heunggongvirae</taxon>
        <taxon>Uroviricota</taxon>
        <taxon>Caudoviricetes</taxon>
    </lineage>
</organism>
<evidence type="ECO:0000256" key="3">
    <source>
        <dbReference type="ARBA" id="ARBA00022691"/>
    </source>
</evidence>
<dbReference type="GO" id="GO:0046872">
    <property type="term" value="F:metal ion binding"/>
    <property type="evidence" value="ECO:0007669"/>
    <property type="project" value="UniProtKB-KW"/>
</dbReference>